<gene>
    <name evidence="1" type="ORF">K1T71_003382</name>
</gene>
<evidence type="ECO:0000313" key="2">
    <source>
        <dbReference type="Proteomes" id="UP000824533"/>
    </source>
</evidence>
<reference evidence="1 2" key="1">
    <citation type="journal article" date="2021" name="Front. Genet.">
        <title>Chromosome-Level Genome Assembly Reveals Significant Gene Expansion in the Toll and IMD Signaling Pathways of Dendrolimus kikuchii.</title>
        <authorList>
            <person name="Zhou J."/>
            <person name="Wu P."/>
            <person name="Xiong Z."/>
            <person name="Liu N."/>
            <person name="Zhao N."/>
            <person name="Ji M."/>
            <person name="Qiu Y."/>
            <person name="Yang B."/>
        </authorList>
    </citation>
    <scope>NUCLEOTIDE SEQUENCE [LARGE SCALE GENOMIC DNA]</scope>
    <source>
        <strain evidence="1">Ann1</strain>
    </source>
</reference>
<proteinExistence type="predicted"/>
<comment type="caution">
    <text evidence="1">The sequence shown here is derived from an EMBL/GenBank/DDBJ whole genome shotgun (WGS) entry which is preliminary data.</text>
</comment>
<sequence>MPQIFQVLRCFKCCVFQVHQTKKSIKFQCKMCGEKQSIKRHYGLGNPQECRLHVQKLNGIRSNSDEVNHKIDSELEVEIANNLKDPKLNSIKHPNQIKNSKWSAFIECEQTGQVNDITNETMNLDDSEVVLEIPRKCKKLANCKTKRTIDTPNMCQGIKADTSTHLELQTDLSNIFGHKVISECIHNKEPKVDHNEFDDDKTLKKSNKLVKNVIPLMVNTNSKWAKYSEELSHYCDTGNSSITKNVENINYIATQKEPLESHKVIPQNLFSLYEEENLDSLLQL</sequence>
<dbReference type="EMBL" id="CM034391">
    <property type="protein sequence ID" value="KAJ0181297.1"/>
    <property type="molecule type" value="Genomic_DNA"/>
</dbReference>
<organism evidence="1 2">
    <name type="scientific">Dendrolimus kikuchii</name>
    <dbReference type="NCBI Taxonomy" id="765133"/>
    <lineage>
        <taxon>Eukaryota</taxon>
        <taxon>Metazoa</taxon>
        <taxon>Ecdysozoa</taxon>
        <taxon>Arthropoda</taxon>
        <taxon>Hexapoda</taxon>
        <taxon>Insecta</taxon>
        <taxon>Pterygota</taxon>
        <taxon>Neoptera</taxon>
        <taxon>Endopterygota</taxon>
        <taxon>Lepidoptera</taxon>
        <taxon>Glossata</taxon>
        <taxon>Ditrysia</taxon>
        <taxon>Bombycoidea</taxon>
        <taxon>Lasiocampidae</taxon>
        <taxon>Dendrolimus</taxon>
    </lineage>
</organism>
<accession>A0ACC1DCY9</accession>
<name>A0ACC1DCY9_9NEOP</name>
<keyword evidence="2" id="KW-1185">Reference proteome</keyword>
<evidence type="ECO:0000313" key="1">
    <source>
        <dbReference type="EMBL" id="KAJ0181297.1"/>
    </source>
</evidence>
<protein>
    <submittedName>
        <fullName evidence="1">Uncharacterized protein</fullName>
    </submittedName>
</protein>
<dbReference type="Proteomes" id="UP000824533">
    <property type="component" value="Linkage Group LG05"/>
</dbReference>